<dbReference type="GO" id="GO:0071949">
    <property type="term" value="F:FAD binding"/>
    <property type="evidence" value="ECO:0007669"/>
    <property type="project" value="InterPro"/>
</dbReference>
<dbReference type="Gene3D" id="3.30.465.10">
    <property type="match status" value="1"/>
</dbReference>
<keyword evidence="3" id="KW-0285">Flavoprotein</keyword>
<dbReference type="InterPro" id="IPR006094">
    <property type="entry name" value="Oxid_FAD_bind_N"/>
</dbReference>
<dbReference type="EMBL" id="BNCJ01000002">
    <property type="protein sequence ID" value="GHF39745.1"/>
    <property type="molecule type" value="Genomic_DNA"/>
</dbReference>
<accession>A0A8J3M4Q2</accession>
<evidence type="ECO:0000256" key="3">
    <source>
        <dbReference type="ARBA" id="ARBA00022630"/>
    </source>
</evidence>
<evidence type="ECO:0000313" key="8">
    <source>
        <dbReference type="Proteomes" id="UP000626220"/>
    </source>
</evidence>
<dbReference type="AlphaFoldDB" id="A0A8J3M4Q2"/>
<protein>
    <submittedName>
        <fullName evidence="7">Oxidoreductase</fullName>
    </submittedName>
</protein>
<evidence type="ECO:0000259" key="6">
    <source>
        <dbReference type="PROSITE" id="PS51387"/>
    </source>
</evidence>
<dbReference type="InterPro" id="IPR016166">
    <property type="entry name" value="FAD-bd_PCMH"/>
</dbReference>
<dbReference type="InterPro" id="IPR016169">
    <property type="entry name" value="FAD-bd_PCMH_sub2"/>
</dbReference>
<dbReference type="GO" id="GO:0016491">
    <property type="term" value="F:oxidoreductase activity"/>
    <property type="evidence" value="ECO:0007669"/>
    <property type="project" value="UniProtKB-KW"/>
</dbReference>
<comment type="cofactor">
    <cofactor evidence="1">
        <name>FAD</name>
        <dbReference type="ChEBI" id="CHEBI:57692"/>
    </cofactor>
</comment>
<dbReference type="Proteomes" id="UP000626220">
    <property type="component" value="Unassembled WGS sequence"/>
</dbReference>
<evidence type="ECO:0000313" key="7">
    <source>
        <dbReference type="EMBL" id="GHF39745.1"/>
    </source>
</evidence>
<dbReference type="InterPro" id="IPR036318">
    <property type="entry name" value="FAD-bd_PCMH-like_sf"/>
</dbReference>
<name>A0A8J3M4Q2_9RHOB</name>
<feature type="domain" description="FAD-binding PCMH-type" evidence="6">
    <location>
        <begin position="35"/>
        <end position="206"/>
    </location>
</feature>
<comment type="similarity">
    <text evidence="2">Belongs to the oxygen-dependent FAD-linked oxidoreductase family.</text>
</comment>
<keyword evidence="5" id="KW-0560">Oxidoreductase</keyword>
<keyword evidence="4" id="KW-0274">FAD</keyword>
<dbReference type="InterPro" id="IPR050416">
    <property type="entry name" value="FAD-linked_Oxidoreductase"/>
</dbReference>
<dbReference type="RefSeq" id="WP_189678862.1">
    <property type="nucleotide sequence ID" value="NZ_BNCJ01000002.1"/>
</dbReference>
<comment type="caution">
    <text evidence="7">The sequence shown here is derived from an EMBL/GenBank/DDBJ whole genome shotgun (WGS) entry which is preliminary data.</text>
</comment>
<reference evidence="7" key="2">
    <citation type="submission" date="2020-09" db="EMBL/GenBank/DDBJ databases">
        <authorList>
            <person name="Sun Q."/>
            <person name="Kim S."/>
        </authorList>
    </citation>
    <scope>NUCLEOTIDE SEQUENCE</scope>
    <source>
        <strain evidence="7">KCTC 42650</strain>
    </source>
</reference>
<dbReference type="PANTHER" id="PTHR42973:SF39">
    <property type="entry name" value="FAD-BINDING PCMH-TYPE DOMAIN-CONTAINING PROTEIN"/>
    <property type="match status" value="1"/>
</dbReference>
<dbReference type="PROSITE" id="PS51387">
    <property type="entry name" value="FAD_PCMH"/>
    <property type="match status" value="1"/>
</dbReference>
<keyword evidence="8" id="KW-1185">Reference proteome</keyword>
<dbReference type="Gene3D" id="3.40.462.20">
    <property type="match status" value="1"/>
</dbReference>
<gene>
    <name evidence="7" type="ORF">GCM10017056_09070</name>
</gene>
<evidence type="ECO:0000256" key="5">
    <source>
        <dbReference type="ARBA" id="ARBA00023002"/>
    </source>
</evidence>
<sequence>MNEDFLRKLLTGKMITTLDPGFRQTADGLIWNGRKPPVRARYIVHAANAADVQLCVRFAAANGLTISPRGGGHHFTGISTQADLVVDLAALDHLRIDVAAKVCDSGPAVTNERLNAALDRHGLAFPVGHCGSVPMSGYLLGGGVGWNSGQWGIACFLIESADVVLPDGSLVTVSKSEHPELFWAMRGAGPGFFGIVTSYRLNLMPAARSILSTVRVYPAANAREVATWLDAASKRAPANAEMTLKVETQMGPIGPVLAVTAILTAFGTSEAEAKAILTEIGQDAPEGYFAMMPEMPTPIGALYEMTAAGTPKGKRYGLDSLWSDADLASVVSHIVEGMERTPSASTFAVISPSSRHAVVPADAAFSRIGRIFGAVYTIWEDTAADEVNMAWLRDLMDRAAPLKSGIYVGYGDIDLAKRREEVHSPAVAARLAALRSRYDVKGIFLRHRGPDWEKVA</sequence>
<dbReference type="Gene3D" id="3.30.43.10">
    <property type="entry name" value="Uridine Diphospho-n-acetylenolpyruvylglucosamine Reductase, domain 2"/>
    <property type="match status" value="1"/>
</dbReference>
<reference evidence="7" key="1">
    <citation type="journal article" date="2014" name="Int. J. Syst. Evol. Microbiol.">
        <title>Complete genome sequence of Corynebacterium casei LMG S-19264T (=DSM 44701T), isolated from a smear-ripened cheese.</title>
        <authorList>
            <consortium name="US DOE Joint Genome Institute (JGI-PGF)"/>
            <person name="Walter F."/>
            <person name="Albersmeier A."/>
            <person name="Kalinowski J."/>
            <person name="Ruckert C."/>
        </authorList>
    </citation>
    <scope>NUCLEOTIDE SEQUENCE</scope>
    <source>
        <strain evidence="7">KCTC 42650</strain>
    </source>
</reference>
<dbReference type="InterPro" id="IPR016167">
    <property type="entry name" value="FAD-bd_PCMH_sub1"/>
</dbReference>
<dbReference type="PANTHER" id="PTHR42973">
    <property type="entry name" value="BINDING OXIDOREDUCTASE, PUTATIVE (AFU_ORTHOLOGUE AFUA_1G17690)-RELATED"/>
    <property type="match status" value="1"/>
</dbReference>
<proteinExistence type="inferred from homology"/>
<dbReference type="Pfam" id="PF01565">
    <property type="entry name" value="FAD_binding_4"/>
    <property type="match status" value="1"/>
</dbReference>
<evidence type="ECO:0000256" key="1">
    <source>
        <dbReference type="ARBA" id="ARBA00001974"/>
    </source>
</evidence>
<organism evidence="7 8">
    <name type="scientific">Seohaeicola zhoushanensis</name>
    <dbReference type="NCBI Taxonomy" id="1569283"/>
    <lineage>
        <taxon>Bacteria</taxon>
        <taxon>Pseudomonadati</taxon>
        <taxon>Pseudomonadota</taxon>
        <taxon>Alphaproteobacteria</taxon>
        <taxon>Rhodobacterales</taxon>
        <taxon>Roseobacteraceae</taxon>
        <taxon>Seohaeicola</taxon>
    </lineage>
</organism>
<dbReference type="SUPFAM" id="SSF56176">
    <property type="entry name" value="FAD-binding/transporter-associated domain-like"/>
    <property type="match status" value="1"/>
</dbReference>
<evidence type="ECO:0000256" key="4">
    <source>
        <dbReference type="ARBA" id="ARBA00022827"/>
    </source>
</evidence>
<evidence type="ECO:0000256" key="2">
    <source>
        <dbReference type="ARBA" id="ARBA00005466"/>
    </source>
</evidence>